<dbReference type="SMART" id="SM00220">
    <property type="entry name" value="S_TKc"/>
    <property type="match status" value="1"/>
</dbReference>
<dbReference type="OrthoDB" id="4188688at2759"/>
<gene>
    <name evidence="2" type="ORF">I7I51_00997</name>
</gene>
<dbReference type="InterPro" id="IPR000719">
    <property type="entry name" value="Prot_kinase_dom"/>
</dbReference>
<dbReference type="InterPro" id="IPR011009">
    <property type="entry name" value="Kinase-like_dom_sf"/>
</dbReference>
<dbReference type="Proteomes" id="UP000663671">
    <property type="component" value="Chromosome 1"/>
</dbReference>
<name>A0A8A1MBR6_AJECA</name>
<dbReference type="Pfam" id="PF00069">
    <property type="entry name" value="Pkinase"/>
    <property type="match status" value="1"/>
</dbReference>
<evidence type="ECO:0000313" key="2">
    <source>
        <dbReference type="EMBL" id="QSS63936.1"/>
    </source>
</evidence>
<dbReference type="VEuPathDB" id="FungiDB:I7I51_00997"/>
<dbReference type="GO" id="GO:0004672">
    <property type="term" value="F:protein kinase activity"/>
    <property type="evidence" value="ECO:0007669"/>
    <property type="project" value="InterPro"/>
</dbReference>
<dbReference type="AlphaFoldDB" id="A0A8A1MBR6"/>
<dbReference type="Gene3D" id="1.10.510.10">
    <property type="entry name" value="Transferase(Phosphotransferase) domain 1"/>
    <property type="match status" value="1"/>
</dbReference>
<dbReference type="SUPFAM" id="SSF56112">
    <property type="entry name" value="Protein kinase-like (PK-like)"/>
    <property type="match status" value="1"/>
</dbReference>
<dbReference type="EMBL" id="CP069114">
    <property type="protein sequence ID" value="QSS63936.1"/>
    <property type="molecule type" value="Genomic_DNA"/>
</dbReference>
<evidence type="ECO:0000313" key="3">
    <source>
        <dbReference type="Proteomes" id="UP000663671"/>
    </source>
</evidence>
<feature type="domain" description="Protein kinase" evidence="1">
    <location>
        <begin position="24"/>
        <end position="267"/>
    </location>
</feature>
<organism evidence="2 3">
    <name type="scientific">Ajellomyces capsulatus</name>
    <name type="common">Darling's disease fungus</name>
    <name type="synonym">Histoplasma capsulatum</name>
    <dbReference type="NCBI Taxonomy" id="5037"/>
    <lineage>
        <taxon>Eukaryota</taxon>
        <taxon>Fungi</taxon>
        <taxon>Dikarya</taxon>
        <taxon>Ascomycota</taxon>
        <taxon>Pezizomycotina</taxon>
        <taxon>Eurotiomycetes</taxon>
        <taxon>Eurotiomycetidae</taxon>
        <taxon>Onygenales</taxon>
        <taxon>Ajellomycetaceae</taxon>
        <taxon>Histoplasma</taxon>
    </lineage>
</organism>
<accession>A0A8A1MBR6</accession>
<protein>
    <recommendedName>
        <fullName evidence="1">Protein kinase domain-containing protein</fullName>
    </recommendedName>
</protein>
<dbReference type="PROSITE" id="PS50011">
    <property type="entry name" value="PROTEIN_KINASE_DOM"/>
    <property type="match status" value="1"/>
</dbReference>
<reference evidence="2" key="1">
    <citation type="submission" date="2021-01" db="EMBL/GenBank/DDBJ databases">
        <title>Chromosome-level genome assembly of a human fungal pathogen reveals clustering of transcriptionally co-regulated genes.</title>
        <authorList>
            <person name="Voorhies M."/>
            <person name="Cohen S."/>
            <person name="Shea T.P."/>
            <person name="Petrus S."/>
            <person name="Munoz J.F."/>
            <person name="Poplawski S."/>
            <person name="Goldman W.E."/>
            <person name="Michael T."/>
            <person name="Cuomo C.A."/>
            <person name="Sil A."/>
            <person name="Beyhan S."/>
        </authorList>
    </citation>
    <scope>NUCLEOTIDE SEQUENCE</scope>
    <source>
        <strain evidence="2">WU24</strain>
    </source>
</reference>
<proteinExistence type="predicted"/>
<evidence type="ECO:0000259" key="1">
    <source>
        <dbReference type="PROSITE" id="PS50011"/>
    </source>
</evidence>
<dbReference type="GO" id="GO:0005524">
    <property type="term" value="F:ATP binding"/>
    <property type="evidence" value="ECO:0007669"/>
    <property type="project" value="InterPro"/>
</dbReference>
<sequence length="267" mass="29824">MCGPARDLVLGEASKSGKSLQDTFVVRHESPWETFSKVYACELAGPFDVALPRVRPCRLVAIRTFRGPDGEKALRRFKELRHPNILSSRECFVHDGSVFVLHDEVSVSLDHLVACEAYPNEIELASALAQILDGLTYLTDRRVEHPRLSSPNILVTRTGEVKIAGLEECLELPAGPVPQYSKPLEVITMELMQKYEKEDGKTGVDDIERWGCDSHAMEFLSSIGSGVSVETLRKHPLFTEIPWCKGHLMGLVSFALRSSFTYCAYSR</sequence>